<dbReference type="Proteomes" id="UP000887565">
    <property type="component" value="Unplaced"/>
</dbReference>
<organism evidence="1 2">
    <name type="scientific">Romanomermis culicivorax</name>
    <name type="common">Nematode worm</name>
    <dbReference type="NCBI Taxonomy" id="13658"/>
    <lineage>
        <taxon>Eukaryota</taxon>
        <taxon>Metazoa</taxon>
        <taxon>Ecdysozoa</taxon>
        <taxon>Nematoda</taxon>
        <taxon>Enoplea</taxon>
        <taxon>Dorylaimia</taxon>
        <taxon>Mermithida</taxon>
        <taxon>Mermithoidea</taxon>
        <taxon>Mermithidae</taxon>
        <taxon>Romanomermis</taxon>
    </lineage>
</organism>
<keyword evidence="1" id="KW-1185">Reference proteome</keyword>
<evidence type="ECO:0000313" key="1">
    <source>
        <dbReference type="Proteomes" id="UP000887565"/>
    </source>
</evidence>
<reference evidence="2" key="1">
    <citation type="submission" date="2022-11" db="UniProtKB">
        <authorList>
            <consortium name="WormBaseParasite"/>
        </authorList>
    </citation>
    <scope>IDENTIFICATION</scope>
</reference>
<accession>A0A915IQZ7</accession>
<name>A0A915IQZ7_ROMCU</name>
<sequence length="116" mass="13771">MYNLDDGKFSSNSTIKKNFLTVPSLSEAPTFSPVWFQQTWKIPPGLPKDLDETKKKERGLFFQFSFAVDLSLKIPFVERSRRDEQKRTWTFFPISTCRRLIEHWRDQSEFCAQNKT</sequence>
<protein>
    <submittedName>
        <fullName evidence="2">Uncharacterized protein</fullName>
    </submittedName>
</protein>
<dbReference type="WBParaSite" id="nRc.2.0.1.t16427-RA">
    <property type="protein sequence ID" value="nRc.2.0.1.t16427-RA"/>
    <property type="gene ID" value="nRc.2.0.1.g16427"/>
</dbReference>
<proteinExistence type="predicted"/>
<dbReference type="AlphaFoldDB" id="A0A915IQZ7"/>
<evidence type="ECO:0000313" key="2">
    <source>
        <dbReference type="WBParaSite" id="nRc.2.0.1.t16427-RA"/>
    </source>
</evidence>